<dbReference type="GO" id="GO:0005829">
    <property type="term" value="C:cytosol"/>
    <property type="evidence" value="ECO:0007669"/>
    <property type="project" value="TreeGrafter"/>
</dbReference>
<dbReference type="OrthoDB" id="1669814at2759"/>
<gene>
    <name evidence="1" type="ORF">ASPGLDRAFT_33751</name>
</gene>
<sequence>MHIAILDADIPVPEVYASRGLYSTQFRHLLQAAASRLTTKYTHAVPEINTSSYDVVGGVLPPLKRLRKLPQDQENGAKNDGDAIDGILITGSANSACDKHTKPWIAELERFIRMVFEEFPGVKIFGSCFGHQVIAQALLSPSLPENDGAGFHVEQCPYGYEVGIVPITLNSAFNEAFPYIAKNLQNREFRLQLVHGDRVVPVPIPTNTTNSDPKPDQITLPTPWLNLGSTTKCPVQGLYHPGRVLTFQGHFEFDSFVNRETCIEFGKRLGWREDDIGGFVESIDVAVKKEGDDDDSRVAAEGGVLSGSKLHLLDLPAEILKGIAVQVNYANGLPYLAQTCSTLYAVATPVIYSRFRIIWPEVSASSSNPRVDPLSYGVATLDMREDIFTTVSSSKQSTESCPCYYMIKEARKIIGTLVALAVARMINLETFFWDMHSEVPTEAWIALSSLANKPGHECRLECIFVRWHDNSAETTAPWLGDVAVIPSGQSLFQRYGHVEYPTLSILRYLLQYFHRPLTGPN</sequence>
<evidence type="ECO:0000313" key="2">
    <source>
        <dbReference type="Proteomes" id="UP000184300"/>
    </source>
</evidence>
<keyword evidence="2" id="KW-1185">Reference proteome</keyword>
<reference evidence="2" key="1">
    <citation type="journal article" date="2017" name="Genome Biol.">
        <title>Comparative genomics reveals high biological diversity and specific adaptations in the industrially and medically important fungal genus Aspergillus.</title>
        <authorList>
            <person name="de Vries R.P."/>
            <person name="Riley R."/>
            <person name="Wiebenga A."/>
            <person name="Aguilar-Osorio G."/>
            <person name="Amillis S."/>
            <person name="Uchima C.A."/>
            <person name="Anderluh G."/>
            <person name="Asadollahi M."/>
            <person name="Askin M."/>
            <person name="Barry K."/>
            <person name="Battaglia E."/>
            <person name="Bayram O."/>
            <person name="Benocci T."/>
            <person name="Braus-Stromeyer S.A."/>
            <person name="Caldana C."/>
            <person name="Canovas D."/>
            <person name="Cerqueira G.C."/>
            <person name="Chen F."/>
            <person name="Chen W."/>
            <person name="Choi C."/>
            <person name="Clum A."/>
            <person name="Dos Santos R.A."/>
            <person name="Damasio A.R."/>
            <person name="Diallinas G."/>
            <person name="Emri T."/>
            <person name="Fekete E."/>
            <person name="Flipphi M."/>
            <person name="Freyberg S."/>
            <person name="Gallo A."/>
            <person name="Gournas C."/>
            <person name="Habgood R."/>
            <person name="Hainaut M."/>
            <person name="Harispe M.L."/>
            <person name="Henrissat B."/>
            <person name="Hilden K.S."/>
            <person name="Hope R."/>
            <person name="Hossain A."/>
            <person name="Karabika E."/>
            <person name="Karaffa L."/>
            <person name="Karanyi Z."/>
            <person name="Krasevec N."/>
            <person name="Kuo A."/>
            <person name="Kusch H."/>
            <person name="LaButti K."/>
            <person name="Lagendijk E.L."/>
            <person name="Lapidus A."/>
            <person name="Levasseur A."/>
            <person name="Lindquist E."/>
            <person name="Lipzen A."/>
            <person name="Logrieco A.F."/>
            <person name="MacCabe A."/>
            <person name="Maekelae M.R."/>
            <person name="Malavazi I."/>
            <person name="Melin P."/>
            <person name="Meyer V."/>
            <person name="Mielnichuk N."/>
            <person name="Miskei M."/>
            <person name="Molnar A.P."/>
            <person name="Mule G."/>
            <person name="Ngan C.Y."/>
            <person name="Orejas M."/>
            <person name="Orosz E."/>
            <person name="Ouedraogo J.P."/>
            <person name="Overkamp K.M."/>
            <person name="Park H.-S."/>
            <person name="Perrone G."/>
            <person name="Piumi F."/>
            <person name="Punt P.J."/>
            <person name="Ram A.F."/>
            <person name="Ramon A."/>
            <person name="Rauscher S."/>
            <person name="Record E."/>
            <person name="Riano-Pachon D.M."/>
            <person name="Robert V."/>
            <person name="Roehrig J."/>
            <person name="Ruller R."/>
            <person name="Salamov A."/>
            <person name="Salih N.S."/>
            <person name="Samson R.A."/>
            <person name="Sandor E."/>
            <person name="Sanguinetti M."/>
            <person name="Schuetze T."/>
            <person name="Sepcic K."/>
            <person name="Shelest E."/>
            <person name="Sherlock G."/>
            <person name="Sophianopoulou V."/>
            <person name="Squina F.M."/>
            <person name="Sun H."/>
            <person name="Susca A."/>
            <person name="Todd R.B."/>
            <person name="Tsang A."/>
            <person name="Unkles S.E."/>
            <person name="van de Wiele N."/>
            <person name="van Rossen-Uffink D."/>
            <person name="Oliveira J.V."/>
            <person name="Vesth T.C."/>
            <person name="Visser J."/>
            <person name="Yu J.-H."/>
            <person name="Zhou M."/>
            <person name="Andersen M.R."/>
            <person name="Archer D.B."/>
            <person name="Baker S.E."/>
            <person name="Benoit I."/>
            <person name="Brakhage A.A."/>
            <person name="Braus G.H."/>
            <person name="Fischer R."/>
            <person name="Frisvad J.C."/>
            <person name="Goldman G.H."/>
            <person name="Houbraken J."/>
            <person name="Oakley B."/>
            <person name="Pocsi I."/>
            <person name="Scazzocchio C."/>
            <person name="Seiboth B."/>
            <person name="vanKuyk P.A."/>
            <person name="Wortman J."/>
            <person name="Dyer P.S."/>
            <person name="Grigoriev I.V."/>
        </authorList>
    </citation>
    <scope>NUCLEOTIDE SEQUENCE [LARGE SCALE GENOMIC DNA]</scope>
    <source>
        <strain evidence="2">CBS 516.65</strain>
    </source>
</reference>
<evidence type="ECO:0000313" key="1">
    <source>
        <dbReference type="EMBL" id="OJJ85820.1"/>
    </source>
</evidence>
<dbReference type="AlphaFoldDB" id="A0A1L9VPL0"/>
<dbReference type="Gene3D" id="3.40.50.880">
    <property type="match status" value="1"/>
</dbReference>
<dbReference type="SUPFAM" id="SSF52317">
    <property type="entry name" value="Class I glutamine amidotransferase-like"/>
    <property type="match status" value="1"/>
</dbReference>
<organism evidence="1 2">
    <name type="scientific">Aspergillus glaucus CBS 516.65</name>
    <dbReference type="NCBI Taxonomy" id="1160497"/>
    <lineage>
        <taxon>Eukaryota</taxon>
        <taxon>Fungi</taxon>
        <taxon>Dikarya</taxon>
        <taxon>Ascomycota</taxon>
        <taxon>Pezizomycotina</taxon>
        <taxon>Eurotiomycetes</taxon>
        <taxon>Eurotiomycetidae</taxon>
        <taxon>Eurotiales</taxon>
        <taxon>Aspergillaceae</taxon>
        <taxon>Aspergillus</taxon>
        <taxon>Aspergillus subgen. Aspergillus</taxon>
    </lineage>
</organism>
<dbReference type="EMBL" id="KV878893">
    <property type="protein sequence ID" value="OJJ85820.1"/>
    <property type="molecule type" value="Genomic_DNA"/>
</dbReference>
<dbReference type="RefSeq" id="XP_022402514.1">
    <property type="nucleotide sequence ID" value="XM_022544356.1"/>
</dbReference>
<protein>
    <recommendedName>
        <fullName evidence="3">Glutamine amidotransferase domain-containing protein</fullName>
    </recommendedName>
</protein>
<name>A0A1L9VPL0_ASPGL</name>
<dbReference type="CDD" id="cd01741">
    <property type="entry name" value="GATase1_1"/>
    <property type="match status" value="1"/>
</dbReference>
<dbReference type="PANTHER" id="PTHR42695">
    <property type="entry name" value="GLUTAMINE AMIDOTRANSFERASE YLR126C-RELATED"/>
    <property type="match status" value="1"/>
</dbReference>
<proteinExistence type="predicted"/>
<evidence type="ECO:0008006" key="3">
    <source>
        <dbReference type="Google" id="ProtNLM"/>
    </source>
</evidence>
<accession>A0A1L9VPL0</accession>
<dbReference type="InterPro" id="IPR029062">
    <property type="entry name" value="Class_I_gatase-like"/>
</dbReference>
<dbReference type="STRING" id="1160497.A0A1L9VPL0"/>
<dbReference type="PANTHER" id="PTHR42695:SF6">
    <property type="entry name" value="GLUTAMINE AMIDOTRANSFERASE DOMAIN-CONTAINING PROTEIN"/>
    <property type="match status" value="1"/>
</dbReference>
<dbReference type="GO" id="GO:0005634">
    <property type="term" value="C:nucleus"/>
    <property type="evidence" value="ECO:0007669"/>
    <property type="project" value="TreeGrafter"/>
</dbReference>
<dbReference type="InterPro" id="IPR044992">
    <property type="entry name" value="ChyE-like"/>
</dbReference>
<dbReference type="GeneID" id="34460617"/>
<dbReference type="Proteomes" id="UP000184300">
    <property type="component" value="Unassembled WGS sequence"/>
</dbReference>
<dbReference type="VEuPathDB" id="FungiDB:ASPGLDRAFT_33751"/>